<gene>
    <name evidence="2" type="ORF">SLA_7454</name>
</gene>
<evidence type="ECO:0000313" key="2">
    <source>
        <dbReference type="EMBL" id="BAU88319.1"/>
    </source>
</evidence>
<proteinExistence type="predicted"/>
<dbReference type="Proteomes" id="UP000217676">
    <property type="component" value="Chromosome"/>
</dbReference>
<evidence type="ECO:0000256" key="1">
    <source>
        <dbReference type="SAM" id="MobiDB-lite"/>
    </source>
</evidence>
<dbReference type="EMBL" id="AP017424">
    <property type="protein sequence ID" value="BAU88319.1"/>
    <property type="molecule type" value="Genomic_DNA"/>
</dbReference>
<accession>A0A169PR63</accession>
<feature type="region of interest" description="Disordered" evidence="1">
    <location>
        <begin position="41"/>
        <end position="63"/>
    </location>
</feature>
<organism evidence="2 3">
    <name type="scientific">Streptomyces laurentii</name>
    <dbReference type="NCBI Taxonomy" id="39478"/>
    <lineage>
        <taxon>Bacteria</taxon>
        <taxon>Bacillati</taxon>
        <taxon>Actinomycetota</taxon>
        <taxon>Actinomycetes</taxon>
        <taxon>Kitasatosporales</taxon>
        <taxon>Streptomycetaceae</taxon>
        <taxon>Streptomyces</taxon>
    </lineage>
</organism>
<dbReference type="RefSeq" id="WP_359884009.1">
    <property type="nucleotide sequence ID" value="NZ_JBEYHT010000069.1"/>
</dbReference>
<reference evidence="2 3" key="1">
    <citation type="journal article" date="2016" name="Genome Announc.">
        <title>Complete Genome Sequence of Thiostrepton-Producing Streptomyces laurentii ATCC 31255.</title>
        <authorList>
            <person name="Doi K."/>
            <person name="Fujino Y."/>
            <person name="Nagayoshi Y."/>
            <person name="Ohshima T."/>
            <person name="Ogata S."/>
        </authorList>
    </citation>
    <scope>NUCLEOTIDE SEQUENCE [LARGE SCALE GENOMIC DNA]</scope>
    <source>
        <strain evidence="2 3">ATCC 31255</strain>
    </source>
</reference>
<protein>
    <submittedName>
        <fullName evidence="2">Nickel ABC transporter, permease subunit nikC</fullName>
    </submittedName>
</protein>
<sequence>MRAITSFTRTSHALRTTCVAVTALLGLSLVAVVEQELTAPAPSTVVADSPITGDPDEEWDSRG</sequence>
<keyword evidence="3" id="KW-1185">Reference proteome</keyword>
<evidence type="ECO:0000313" key="3">
    <source>
        <dbReference type="Proteomes" id="UP000217676"/>
    </source>
</evidence>
<name>A0A169PR63_STRLU</name>
<dbReference type="AlphaFoldDB" id="A0A169PR63"/>
<dbReference type="KEGG" id="slau:SLA_7454"/>
<feature type="compositionally biased region" description="Acidic residues" evidence="1">
    <location>
        <begin position="54"/>
        <end position="63"/>
    </location>
</feature>